<dbReference type="Proteomes" id="UP000825483">
    <property type="component" value="Unassembled WGS sequence"/>
</dbReference>
<protein>
    <submittedName>
        <fullName evidence="1">Uncharacterized protein</fullName>
    </submittedName>
</protein>
<dbReference type="AlphaFoldDB" id="A0A9R1CAQ3"/>
<comment type="caution">
    <text evidence="1">The sequence shown here is derived from an EMBL/GenBank/DDBJ whole genome shotgun (WGS) entry which is preliminary data.</text>
</comment>
<proteinExistence type="predicted"/>
<dbReference type="EMBL" id="BPUB01000002">
    <property type="protein sequence ID" value="GJG59060.1"/>
    <property type="molecule type" value="Genomic_DNA"/>
</dbReference>
<accession>A0A9R1CAQ3</accession>
<dbReference type="RefSeq" id="WP_223928929.1">
    <property type="nucleotide sequence ID" value="NZ_BPTU01000001.1"/>
</dbReference>
<gene>
    <name evidence="1" type="ORF">PRLR5076_19110</name>
</gene>
<evidence type="ECO:0000313" key="2">
    <source>
        <dbReference type="Proteomes" id="UP000825483"/>
    </source>
</evidence>
<organism evidence="1 2">
    <name type="scientific">Prevotella lacticifex</name>
    <dbReference type="NCBI Taxonomy" id="2854755"/>
    <lineage>
        <taxon>Bacteria</taxon>
        <taxon>Pseudomonadati</taxon>
        <taxon>Bacteroidota</taxon>
        <taxon>Bacteroidia</taxon>
        <taxon>Bacteroidales</taxon>
        <taxon>Prevotellaceae</taxon>
        <taxon>Prevotella</taxon>
    </lineage>
</organism>
<name>A0A9R1CAQ3_9BACT</name>
<keyword evidence="2" id="KW-1185">Reference proteome</keyword>
<dbReference type="GeneID" id="72466899"/>
<evidence type="ECO:0000313" key="1">
    <source>
        <dbReference type="EMBL" id="GJG59060.1"/>
    </source>
</evidence>
<sequence>MKKQFTKATELKQEMLVQALNVMTGFQKDIVLDLERVDKLDNDCDDWFYWGVRKMGTHTRETSAEFDELVSAWKEESFEIKALIGHSVKGGYYEILYIKCPESLSEDQNGEK</sequence>
<reference evidence="1" key="1">
    <citation type="journal article" date="2022" name="Int. J. Syst. Evol. Microbiol.">
        <title>Prevotella lacticifex sp. nov., isolated from the rumen of cows.</title>
        <authorList>
            <person name="Shinkai T."/>
            <person name="Ikeyama N."/>
            <person name="Kumagai M."/>
            <person name="Ohmori H."/>
            <person name="Sakamoto M."/>
            <person name="Ohkuma M."/>
            <person name="Mitsumori M."/>
        </authorList>
    </citation>
    <scope>NUCLEOTIDE SEQUENCE</scope>
    <source>
        <strain evidence="1">R5076</strain>
    </source>
</reference>